<reference evidence="1" key="1">
    <citation type="submission" date="2017-09" db="EMBL/GenBank/DDBJ databases">
        <title>Polyketide synthases of a Diaporthe helianthi virulent isolate.</title>
        <authorList>
            <person name="Baroncelli R."/>
        </authorList>
    </citation>
    <scope>NUCLEOTIDE SEQUENCE [LARGE SCALE GENOMIC DNA]</scope>
    <source>
        <strain evidence="1">7/96</strain>
    </source>
</reference>
<gene>
    <name evidence="1" type="ORF">DHEL01_v204717</name>
</gene>
<dbReference type="AlphaFoldDB" id="A0A2P5I313"/>
<keyword evidence="2" id="KW-1185">Reference proteome</keyword>
<name>A0A2P5I313_DIAHE</name>
<dbReference type="EMBL" id="MAVT02000322">
    <property type="protein sequence ID" value="POS76899.1"/>
    <property type="molecule type" value="Genomic_DNA"/>
</dbReference>
<dbReference type="InParanoid" id="A0A2P5I313"/>
<dbReference type="OrthoDB" id="4638065at2759"/>
<dbReference type="Proteomes" id="UP000094444">
    <property type="component" value="Unassembled WGS sequence"/>
</dbReference>
<sequence>MPNLAEALELTFRMASEITRFIIKPPGPKYYQEQVNIFQNLLEIARVPMDEDVLISLFAIGVHGYITAP</sequence>
<evidence type="ECO:0000313" key="1">
    <source>
        <dbReference type="EMBL" id="POS76899.1"/>
    </source>
</evidence>
<proteinExistence type="predicted"/>
<evidence type="ECO:0000313" key="2">
    <source>
        <dbReference type="Proteomes" id="UP000094444"/>
    </source>
</evidence>
<organism evidence="1 2">
    <name type="scientific">Diaporthe helianthi</name>
    <dbReference type="NCBI Taxonomy" id="158607"/>
    <lineage>
        <taxon>Eukaryota</taxon>
        <taxon>Fungi</taxon>
        <taxon>Dikarya</taxon>
        <taxon>Ascomycota</taxon>
        <taxon>Pezizomycotina</taxon>
        <taxon>Sordariomycetes</taxon>
        <taxon>Sordariomycetidae</taxon>
        <taxon>Diaporthales</taxon>
        <taxon>Diaporthaceae</taxon>
        <taxon>Diaporthe</taxon>
    </lineage>
</organism>
<protein>
    <submittedName>
        <fullName evidence="1">Uncharacterized protein</fullName>
    </submittedName>
</protein>
<comment type="caution">
    <text evidence="1">The sequence shown here is derived from an EMBL/GenBank/DDBJ whole genome shotgun (WGS) entry which is preliminary data.</text>
</comment>
<accession>A0A2P5I313</accession>